<reference evidence="1" key="1">
    <citation type="submission" date="2022-01" db="EMBL/GenBank/DDBJ databases">
        <authorList>
            <person name="King R."/>
        </authorList>
    </citation>
    <scope>NUCLEOTIDE SEQUENCE</scope>
</reference>
<dbReference type="EMBL" id="OV725078">
    <property type="protein sequence ID" value="CAH1393488.1"/>
    <property type="molecule type" value="Genomic_DNA"/>
</dbReference>
<dbReference type="Proteomes" id="UP001152798">
    <property type="component" value="Chromosome 2"/>
</dbReference>
<gene>
    <name evidence="1" type="ORF">NEZAVI_LOCUS4156</name>
</gene>
<dbReference type="AlphaFoldDB" id="A0A9P0EBN3"/>
<protein>
    <submittedName>
        <fullName evidence="1">Uncharacterized protein</fullName>
    </submittedName>
</protein>
<evidence type="ECO:0000313" key="2">
    <source>
        <dbReference type="Proteomes" id="UP001152798"/>
    </source>
</evidence>
<keyword evidence="2" id="KW-1185">Reference proteome</keyword>
<proteinExistence type="predicted"/>
<evidence type="ECO:0000313" key="1">
    <source>
        <dbReference type="EMBL" id="CAH1393488.1"/>
    </source>
</evidence>
<sequence>MPPGIIVDKNEATEEKITIDNPESVVIGQINGGNDPTLEASSPAVWVITSSGRYKIEEEKWNTKRKRGNYYHE</sequence>
<accession>A0A9P0EBN3</accession>
<organism evidence="1 2">
    <name type="scientific">Nezara viridula</name>
    <name type="common">Southern green stink bug</name>
    <name type="synonym">Cimex viridulus</name>
    <dbReference type="NCBI Taxonomy" id="85310"/>
    <lineage>
        <taxon>Eukaryota</taxon>
        <taxon>Metazoa</taxon>
        <taxon>Ecdysozoa</taxon>
        <taxon>Arthropoda</taxon>
        <taxon>Hexapoda</taxon>
        <taxon>Insecta</taxon>
        <taxon>Pterygota</taxon>
        <taxon>Neoptera</taxon>
        <taxon>Paraneoptera</taxon>
        <taxon>Hemiptera</taxon>
        <taxon>Heteroptera</taxon>
        <taxon>Panheteroptera</taxon>
        <taxon>Pentatomomorpha</taxon>
        <taxon>Pentatomoidea</taxon>
        <taxon>Pentatomidae</taxon>
        <taxon>Pentatominae</taxon>
        <taxon>Nezara</taxon>
    </lineage>
</organism>
<name>A0A9P0EBN3_NEZVI</name>